<evidence type="ECO:0008006" key="3">
    <source>
        <dbReference type="Google" id="ProtNLM"/>
    </source>
</evidence>
<organism evidence="1 2">
    <name type="scientific">Planotetraspora kaengkrachanensis</name>
    <dbReference type="NCBI Taxonomy" id="575193"/>
    <lineage>
        <taxon>Bacteria</taxon>
        <taxon>Bacillati</taxon>
        <taxon>Actinomycetota</taxon>
        <taxon>Actinomycetes</taxon>
        <taxon>Streptosporangiales</taxon>
        <taxon>Streptosporangiaceae</taxon>
        <taxon>Planotetraspora</taxon>
    </lineage>
</organism>
<dbReference type="InterPro" id="IPR050985">
    <property type="entry name" value="Alpha-glycosidase_related"/>
</dbReference>
<dbReference type="EMBL" id="BONV01000006">
    <property type="protein sequence ID" value="GIG78982.1"/>
    <property type="molecule type" value="Genomic_DNA"/>
</dbReference>
<dbReference type="Gene3D" id="3.20.20.70">
    <property type="entry name" value="Aldolase class I"/>
    <property type="match status" value="1"/>
</dbReference>
<sequence>MTDVASPSTVTFWLPGTAQAPPETPVVLAGSSPGVGLRLQATRSAGVRVRELRDGVFEIVFPTRGEPLGLTATIPATDAAAWWRPGSTVPHATIPPSWAESVDTTALQGLPVGALLATHDVTRLVYAVDAGTNVTTVRAGLVEETADFAIMVAVGATDTSEQVRLLLDASGRGFAEAVPEAGRWLQGAEGHRAAPGAEDPVLCTWYFAHQHVSADAVLAQADRATAMGFGTVIIDDGWQTTSHGRGYGSCGDWEVAEEKFPDAAGLVEELRGRGLRTVWWVGTPFLGNQAKARGLGLATLRDRPELEAEVLDPRDPPTRAYLVGRIRDLVARTRADGLKLDFLEEFADPGAPGSVAAAADTVAEIVDTLRALGSEPLIEFREPYVHPAVGRSASMIRVGDCPLNAVQNRIGILDLRLARPGTPIHSDPIMWAEGDSPERVAHHLINALLGVPQVSMDLARLPEDQSDALAFWLGVWREHRDLLLHGRLVPERPDLLYPVAGAHEGGRHLVARYAPHAIRVPEGDWTELLVANADDSPPILLNEAGEIRAGLEIWDARGRLLADGDVVLATGPQALTVPSGGLARLRRVVESPSPYPEPGSGGA</sequence>
<comment type="caution">
    <text evidence="1">The sequence shown here is derived from an EMBL/GenBank/DDBJ whole genome shotgun (WGS) entry which is preliminary data.</text>
</comment>
<dbReference type="Proteomes" id="UP000630097">
    <property type="component" value="Unassembled WGS sequence"/>
</dbReference>
<reference evidence="1 2" key="1">
    <citation type="submission" date="2021-01" db="EMBL/GenBank/DDBJ databases">
        <title>Whole genome shotgun sequence of Planotetraspora kaengkrachanensis NBRC 104272.</title>
        <authorList>
            <person name="Komaki H."/>
            <person name="Tamura T."/>
        </authorList>
    </citation>
    <scope>NUCLEOTIDE SEQUENCE [LARGE SCALE GENOMIC DNA]</scope>
    <source>
        <strain evidence="1 2">NBRC 104272</strain>
    </source>
</reference>
<dbReference type="GO" id="GO:0004557">
    <property type="term" value="F:alpha-galactosidase activity"/>
    <property type="evidence" value="ECO:0007669"/>
    <property type="project" value="UniProtKB-ARBA"/>
</dbReference>
<gene>
    <name evidence="1" type="ORF">Pka01_21090</name>
</gene>
<dbReference type="RefSeq" id="WP_203882456.1">
    <property type="nucleotide sequence ID" value="NZ_BAABHH010000009.1"/>
</dbReference>
<proteinExistence type="predicted"/>
<dbReference type="AlphaFoldDB" id="A0A8J3LV99"/>
<dbReference type="Pfam" id="PF02065">
    <property type="entry name" value="Melibiase"/>
    <property type="match status" value="1"/>
</dbReference>
<keyword evidence="2" id="KW-1185">Reference proteome</keyword>
<evidence type="ECO:0000313" key="1">
    <source>
        <dbReference type="EMBL" id="GIG78982.1"/>
    </source>
</evidence>
<dbReference type="PANTHER" id="PTHR43053">
    <property type="entry name" value="GLYCOSIDASE FAMILY 31"/>
    <property type="match status" value="1"/>
</dbReference>
<dbReference type="InterPro" id="IPR013785">
    <property type="entry name" value="Aldolase_TIM"/>
</dbReference>
<name>A0A8J3LV99_9ACTN</name>
<evidence type="ECO:0000313" key="2">
    <source>
        <dbReference type="Proteomes" id="UP000630097"/>
    </source>
</evidence>
<accession>A0A8J3LV99</accession>
<dbReference type="SUPFAM" id="SSF51445">
    <property type="entry name" value="(Trans)glycosidases"/>
    <property type="match status" value="1"/>
</dbReference>
<dbReference type="InterPro" id="IPR017853">
    <property type="entry name" value="GH"/>
</dbReference>
<protein>
    <recommendedName>
        <fullName evidence="3">Alpha-galactosidase</fullName>
    </recommendedName>
</protein>